<name>A0A133Z4X4_9CORY</name>
<dbReference type="AlphaFoldDB" id="A0A133Z4X4"/>
<proteinExistence type="inferred from homology"/>
<dbReference type="Proteomes" id="UP000249432">
    <property type="component" value="Unassembled WGS sequence"/>
</dbReference>
<keyword evidence="1" id="KW-0269">Exonuclease</keyword>
<evidence type="ECO:0000313" key="3">
    <source>
        <dbReference type="EMBL" id="PZR05170.1"/>
    </source>
</evidence>
<protein>
    <recommendedName>
        <fullName evidence="1">3'-5' exoribonuclease</fullName>
        <ecNumber evidence="1">3.1.13.-</ecNumber>
    </recommendedName>
</protein>
<sequence>MDYFYDTEFIEDGQTIDLVSIGIVASDGREYYAVSTDADLSRANPWVKKHVLPHLPNPSSPLWKNRSTIRHDLEEFFGDDDHVRLWAWVGAYDHICLVQLWGIMQDLPRNIPRFTREMKHAWVFVGRPALPPVPENAHDALADARHNVAKFKVCARVFKEKTGMELK</sequence>
<dbReference type="GO" id="GO:0003676">
    <property type="term" value="F:nucleic acid binding"/>
    <property type="evidence" value="ECO:0007669"/>
    <property type="project" value="InterPro"/>
</dbReference>
<evidence type="ECO:0000259" key="2">
    <source>
        <dbReference type="Pfam" id="PF16473"/>
    </source>
</evidence>
<dbReference type="EC" id="3.1.13.-" evidence="1"/>
<dbReference type="InterPro" id="IPR033390">
    <property type="entry name" value="Rv2179c-like"/>
</dbReference>
<feature type="domain" description="3'-5' exoribonuclease Rv2179c-like" evidence="2">
    <location>
        <begin position="2"/>
        <end position="153"/>
    </location>
</feature>
<comment type="subunit">
    <text evidence="1">Homodimer.</text>
</comment>
<organism evidence="3 4">
    <name type="scientific">Corynebacterium kroppenstedtii</name>
    <dbReference type="NCBI Taxonomy" id="161879"/>
    <lineage>
        <taxon>Bacteria</taxon>
        <taxon>Bacillati</taxon>
        <taxon>Actinomycetota</taxon>
        <taxon>Actinomycetes</taxon>
        <taxon>Mycobacteriales</taxon>
        <taxon>Corynebacteriaceae</taxon>
        <taxon>Corynebacterium</taxon>
    </lineage>
</organism>
<comment type="caution">
    <text evidence="3">The sequence shown here is derived from an EMBL/GenBank/DDBJ whole genome shotgun (WGS) entry which is preliminary data.</text>
</comment>
<evidence type="ECO:0000313" key="4">
    <source>
        <dbReference type="Proteomes" id="UP000249432"/>
    </source>
</evidence>
<dbReference type="RefSeq" id="WP_046203013.1">
    <property type="nucleotide sequence ID" value="NZ_CAKZHK010000008.1"/>
</dbReference>
<gene>
    <name evidence="3" type="ORF">DI525_04945</name>
</gene>
<reference evidence="3 4" key="1">
    <citation type="submission" date="2017-08" db="EMBL/GenBank/DDBJ databases">
        <title>Infants hospitalized years apart are colonized by the same room-sourced microbial strains.</title>
        <authorList>
            <person name="Brooks B."/>
            <person name="Olm M.R."/>
            <person name="Firek B.A."/>
            <person name="Baker R."/>
            <person name="Thomas B.C."/>
            <person name="Morowitz M.J."/>
            <person name="Banfield J.F."/>
        </authorList>
    </citation>
    <scope>NUCLEOTIDE SEQUENCE [LARGE SCALE GENOMIC DNA]</scope>
    <source>
        <strain evidence="3">S2_003_000_R1_3</strain>
    </source>
</reference>
<dbReference type="InterPro" id="IPR036397">
    <property type="entry name" value="RNaseH_sf"/>
</dbReference>
<dbReference type="InterPro" id="IPR030853">
    <property type="entry name" value="3_5_Exoribonuc_actinobac"/>
</dbReference>
<accession>A0A133Z4X4</accession>
<dbReference type="GO" id="GO:0008408">
    <property type="term" value="F:3'-5' exonuclease activity"/>
    <property type="evidence" value="ECO:0007669"/>
    <property type="project" value="InterPro"/>
</dbReference>
<dbReference type="OrthoDB" id="4640719at2"/>
<keyword evidence="1" id="KW-0460">Magnesium</keyword>
<feature type="region of interest" description="RNA binding" evidence="1">
    <location>
        <begin position="6"/>
        <end position="9"/>
    </location>
</feature>
<dbReference type="GeneID" id="92727300"/>
<keyword evidence="1" id="KW-0378">Hydrolase</keyword>
<keyword evidence="1" id="KW-0479">Metal-binding</keyword>
<evidence type="ECO:0000256" key="1">
    <source>
        <dbReference type="HAMAP-Rule" id="MF_00977"/>
    </source>
</evidence>
<comment type="function">
    <text evidence="1">Exonuclease that cleaves single-stranded 3' overhangs of double-stranded RNA.</text>
</comment>
<dbReference type="Pfam" id="PF16473">
    <property type="entry name" value="Rv2179c-like"/>
    <property type="match status" value="1"/>
</dbReference>
<dbReference type="NCBIfam" id="NF033638">
    <property type="entry name" value="RNase_AS"/>
    <property type="match status" value="1"/>
</dbReference>
<dbReference type="HAMAP" id="MF_00977">
    <property type="entry name" value="3_5_Exoribonuc_actinobact"/>
    <property type="match status" value="1"/>
</dbReference>
<dbReference type="GO" id="GO:0004532">
    <property type="term" value="F:RNA exonuclease activity"/>
    <property type="evidence" value="ECO:0007669"/>
    <property type="project" value="UniProtKB-UniRule"/>
</dbReference>
<comment type="cofactor">
    <cofactor evidence="1">
        <name>Mg(2+)</name>
        <dbReference type="ChEBI" id="CHEBI:18420"/>
    </cofactor>
    <text evidence="1">Binds 1 Mg(2+) ion per subunit.</text>
</comment>
<dbReference type="Gene3D" id="3.30.420.10">
    <property type="entry name" value="Ribonuclease H-like superfamily/Ribonuclease H"/>
    <property type="match status" value="1"/>
</dbReference>
<keyword evidence="1" id="KW-0540">Nuclease</keyword>
<dbReference type="EMBL" id="QFRA01000008">
    <property type="protein sequence ID" value="PZR05170.1"/>
    <property type="molecule type" value="Genomic_DNA"/>
</dbReference>
<feature type="binding site" evidence="1">
    <location>
        <position position="6"/>
    </location>
    <ligand>
        <name>Mg(2+)</name>
        <dbReference type="ChEBI" id="CHEBI:18420"/>
        <note>catalytic</note>
    </ligand>
</feature>
<dbReference type="GO" id="GO:0000287">
    <property type="term" value="F:magnesium ion binding"/>
    <property type="evidence" value="ECO:0007669"/>
    <property type="project" value="UniProtKB-UniRule"/>
</dbReference>